<protein>
    <submittedName>
        <fullName evidence="2">Uncharacterized protein</fullName>
    </submittedName>
</protein>
<gene>
    <name evidence="2" type="ORF">M011DRAFT_472260</name>
</gene>
<reference evidence="2" key="1">
    <citation type="journal article" date="2020" name="Stud. Mycol.">
        <title>101 Dothideomycetes genomes: a test case for predicting lifestyles and emergence of pathogens.</title>
        <authorList>
            <person name="Haridas S."/>
            <person name="Albert R."/>
            <person name="Binder M."/>
            <person name="Bloem J."/>
            <person name="Labutti K."/>
            <person name="Salamov A."/>
            <person name="Andreopoulos B."/>
            <person name="Baker S."/>
            <person name="Barry K."/>
            <person name="Bills G."/>
            <person name="Bluhm B."/>
            <person name="Cannon C."/>
            <person name="Castanera R."/>
            <person name="Culley D."/>
            <person name="Daum C."/>
            <person name="Ezra D."/>
            <person name="Gonzalez J."/>
            <person name="Henrissat B."/>
            <person name="Kuo A."/>
            <person name="Liang C."/>
            <person name="Lipzen A."/>
            <person name="Lutzoni F."/>
            <person name="Magnuson J."/>
            <person name="Mondo S."/>
            <person name="Nolan M."/>
            <person name="Ohm R."/>
            <person name="Pangilinan J."/>
            <person name="Park H.-J."/>
            <person name="Ramirez L."/>
            <person name="Alfaro M."/>
            <person name="Sun H."/>
            <person name="Tritt A."/>
            <person name="Yoshinaga Y."/>
            <person name="Zwiers L.-H."/>
            <person name="Turgeon B."/>
            <person name="Goodwin S."/>
            <person name="Spatafora J."/>
            <person name="Crous P."/>
            <person name="Grigoriev I."/>
        </authorList>
    </citation>
    <scope>NUCLEOTIDE SEQUENCE</scope>
    <source>
        <strain evidence="2">CBS 119925</strain>
    </source>
</reference>
<feature type="compositionally biased region" description="Pro residues" evidence="1">
    <location>
        <begin position="11"/>
        <end position="20"/>
    </location>
</feature>
<name>A0A6A6UZ91_9PLEO</name>
<organism evidence="2 3">
    <name type="scientific">Sporormia fimetaria CBS 119925</name>
    <dbReference type="NCBI Taxonomy" id="1340428"/>
    <lineage>
        <taxon>Eukaryota</taxon>
        <taxon>Fungi</taxon>
        <taxon>Dikarya</taxon>
        <taxon>Ascomycota</taxon>
        <taxon>Pezizomycotina</taxon>
        <taxon>Dothideomycetes</taxon>
        <taxon>Pleosporomycetidae</taxon>
        <taxon>Pleosporales</taxon>
        <taxon>Sporormiaceae</taxon>
        <taxon>Sporormia</taxon>
    </lineage>
</organism>
<sequence length="94" mass="10488">MSSRSRQAPFVAPPPISGPKPEPDPHVNHLRPIEVSANTAPSALLKKKHAFLRTRLNHTRPRLSRRLSPSVSLHRLLDSCKPSLHRSGIRAIQI</sequence>
<feature type="region of interest" description="Disordered" evidence="1">
    <location>
        <begin position="1"/>
        <end position="28"/>
    </location>
</feature>
<evidence type="ECO:0000256" key="1">
    <source>
        <dbReference type="SAM" id="MobiDB-lite"/>
    </source>
</evidence>
<keyword evidence="3" id="KW-1185">Reference proteome</keyword>
<evidence type="ECO:0000313" key="2">
    <source>
        <dbReference type="EMBL" id="KAF2742411.1"/>
    </source>
</evidence>
<dbReference type="AlphaFoldDB" id="A0A6A6UZ91"/>
<dbReference type="EMBL" id="MU006609">
    <property type="protein sequence ID" value="KAF2742411.1"/>
    <property type="molecule type" value="Genomic_DNA"/>
</dbReference>
<evidence type="ECO:0000313" key="3">
    <source>
        <dbReference type="Proteomes" id="UP000799440"/>
    </source>
</evidence>
<dbReference type="Proteomes" id="UP000799440">
    <property type="component" value="Unassembled WGS sequence"/>
</dbReference>
<proteinExistence type="predicted"/>
<accession>A0A6A6UZ91</accession>